<feature type="chain" id="PRO_5020247543" evidence="6">
    <location>
        <begin position="23"/>
        <end position="506"/>
    </location>
</feature>
<gene>
    <name evidence="9" type="ORF">EZ428_14785</name>
</gene>
<dbReference type="PROSITE" id="PS51257">
    <property type="entry name" value="PROKAR_LIPOPROTEIN"/>
    <property type="match status" value="1"/>
</dbReference>
<evidence type="ECO:0000256" key="5">
    <source>
        <dbReference type="ARBA" id="ARBA00023237"/>
    </source>
</evidence>
<dbReference type="RefSeq" id="WP_131553929.1">
    <property type="nucleotide sequence ID" value="NZ_SJSK01000003.1"/>
</dbReference>
<accession>A0A4R0MUN2</accession>
<evidence type="ECO:0000313" key="10">
    <source>
        <dbReference type="Proteomes" id="UP000292884"/>
    </source>
</evidence>
<comment type="caution">
    <text evidence="9">The sequence shown here is derived from an EMBL/GenBank/DDBJ whole genome shotgun (WGS) entry which is preliminary data.</text>
</comment>
<feature type="domain" description="RagB/SusD" evidence="7">
    <location>
        <begin position="267"/>
        <end position="500"/>
    </location>
</feature>
<keyword evidence="3 6" id="KW-0732">Signal</keyword>
<evidence type="ECO:0000313" key="9">
    <source>
        <dbReference type="EMBL" id="TCC90533.1"/>
    </source>
</evidence>
<dbReference type="Pfam" id="PF14322">
    <property type="entry name" value="SusD-like_3"/>
    <property type="match status" value="1"/>
</dbReference>
<dbReference type="Gene3D" id="1.25.40.390">
    <property type="match status" value="1"/>
</dbReference>
<dbReference type="InterPro" id="IPR011990">
    <property type="entry name" value="TPR-like_helical_dom_sf"/>
</dbReference>
<keyword evidence="10" id="KW-1185">Reference proteome</keyword>
<reference evidence="9 10" key="1">
    <citation type="submission" date="2019-02" db="EMBL/GenBank/DDBJ databases">
        <title>Pedobacter sp. RP-1-13 sp. nov., isolated from Arctic soil.</title>
        <authorList>
            <person name="Dahal R.H."/>
        </authorList>
    </citation>
    <scope>NUCLEOTIDE SEQUENCE [LARGE SCALE GENOMIC DNA]</scope>
    <source>
        <strain evidence="9 10">RP-1-13</strain>
    </source>
</reference>
<evidence type="ECO:0000259" key="7">
    <source>
        <dbReference type="Pfam" id="PF07980"/>
    </source>
</evidence>
<dbReference type="Proteomes" id="UP000292884">
    <property type="component" value="Unassembled WGS sequence"/>
</dbReference>
<keyword evidence="5" id="KW-0998">Cell outer membrane</keyword>
<name>A0A4R0MUN2_9SPHI</name>
<proteinExistence type="inferred from homology"/>
<dbReference type="SUPFAM" id="SSF48452">
    <property type="entry name" value="TPR-like"/>
    <property type="match status" value="1"/>
</dbReference>
<dbReference type="InterPro" id="IPR012944">
    <property type="entry name" value="SusD_RagB_dom"/>
</dbReference>
<comment type="subcellular location">
    <subcellularLocation>
        <location evidence="1">Cell outer membrane</location>
    </subcellularLocation>
</comment>
<comment type="similarity">
    <text evidence="2">Belongs to the SusD family.</text>
</comment>
<dbReference type="Pfam" id="PF07980">
    <property type="entry name" value="SusD_RagB"/>
    <property type="match status" value="1"/>
</dbReference>
<keyword evidence="4" id="KW-0472">Membrane</keyword>
<sequence length="506" mass="55374">MKTKYKLFIPVAMIVLALGSCKDDYLDTQPTDRVANTAVFTTTTNAMAALNGIHRSLYVQYSRQEEGGEGAVHLNIDYMGEDIVNTVSTTAYGVHKWVTHRSATNLNNSFIYSFYYKIIANANAIIENIDNCSGPVADRNAIKGEALAYRAWAHFVLVQVFGKRYDAAGNNTQPGVPLAISTVIDATPGKPRSSVEDVYTQINKDIDASIAAFAAGATARPNKSHFNINVAKGIKARVALAQGKWAIAAQNALEARTGLTLMTNAEYLAGFNNYTNQEWMWGSRQQEDQTTYFYSYFAYMGTFNSTANRTVPKRMFSVLYNQIAATDVRKQLWDPTGNSTTFLAYNLPAGVVSNSTASYKQGKFRNAGLTSIGDVVNMRVAEMFLIEAESRARLGLAGNAAETIAAQDVLFTLAKNRNPSYVLTTNIGNALINEIMIQRRVELWGEGFRFFDLKRLDLSVDRTGGNHTVALSGVLSVPAGGPEWQWAIPQDEINSNPAIGPGGQNP</sequence>
<dbReference type="AlphaFoldDB" id="A0A4R0MUN2"/>
<dbReference type="OrthoDB" id="630434at2"/>
<evidence type="ECO:0000256" key="4">
    <source>
        <dbReference type="ARBA" id="ARBA00023136"/>
    </source>
</evidence>
<dbReference type="GO" id="GO:0009279">
    <property type="term" value="C:cell outer membrane"/>
    <property type="evidence" value="ECO:0007669"/>
    <property type="project" value="UniProtKB-SubCell"/>
</dbReference>
<evidence type="ECO:0000256" key="3">
    <source>
        <dbReference type="ARBA" id="ARBA00022729"/>
    </source>
</evidence>
<evidence type="ECO:0000259" key="8">
    <source>
        <dbReference type="Pfam" id="PF14322"/>
    </source>
</evidence>
<feature type="signal peptide" evidence="6">
    <location>
        <begin position="1"/>
        <end position="22"/>
    </location>
</feature>
<organism evidence="9 10">
    <name type="scientific">Pedobacter frigiditerrae</name>
    <dbReference type="NCBI Taxonomy" id="2530452"/>
    <lineage>
        <taxon>Bacteria</taxon>
        <taxon>Pseudomonadati</taxon>
        <taxon>Bacteroidota</taxon>
        <taxon>Sphingobacteriia</taxon>
        <taxon>Sphingobacteriales</taxon>
        <taxon>Sphingobacteriaceae</taxon>
        <taxon>Pedobacter</taxon>
    </lineage>
</organism>
<evidence type="ECO:0000256" key="2">
    <source>
        <dbReference type="ARBA" id="ARBA00006275"/>
    </source>
</evidence>
<protein>
    <submittedName>
        <fullName evidence="9">RagB/SusD family nutrient uptake outer membrane protein</fullName>
    </submittedName>
</protein>
<evidence type="ECO:0000256" key="1">
    <source>
        <dbReference type="ARBA" id="ARBA00004442"/>
    </source>
</evidence>
<dbReference type="EMBL" id="SJSK01000003">
    <property type="protein sequence ID" value="TCC90533.1"/>
    <property type="molecule type" value="Genomic_DNA"/>
</dbReference>
<evidence type="ECO:0000256" key="6">
    <source>
        <dbReference type="SAM" id="SignalP"/>
    </source>
</evidence>
<feature type="domain" description="SusD-like N-terminal" evidence="8">
    <location>
        <begin position="85"/>
        <end position="240"/>
    </location>
</feature>
<dbReference type="InterPro" id="IPR033985">
    <property type="entry name" value="SusD-like_N"/>
</dbReference>